<evidence type="ECO:0000313" key="5">
    <source>
        <dbReference type="Proteomes" id="UP000054321"/>
    </source>
</evidence>
<gene>
    <name evidence="4" type="ORF">OIDMADRAFT_35415</name>
</gene>
<comment type="similarity">
    <text evidence="1">Belongs to the NmrA-type oxidoreductase family. Isoflavone reductase subfamily.</text>
</comment>
<dbReference type="Proteomes" id="UP000054321">
    <property type="component" value="Unassembled WGS sequence"/>
</dbReference>
<dbReference type="InParanoid" id="A0A0C3GCS4"/>
<dbReference type="PANTHER" id="PTHR47706">
    <property type="entry name" value="NMRA-LIKE FAMILY PROTEIN"/>
    <property type="match status" value="1"/>
</dbReference>
<evidence type="ECO:0000256" key="1">
    <source>
        <dbReference type="ARBA" id="ARBA00005725"/>
    </source>
</evidence>
<dbReference type="HOGENOM" id="CLU_2159125_0_0_1"/>
<keyword evidence="3" id="KW-0560">Oxidoreductase</keyword>
<dbReference type="PANTHER" id="PTHR47706:SF4">
    <property type="entry name" value="NMRA-LIKE DOMAIN-CONTAINING PROTEIN"/>
    <property type="match status" value="1"/>
</dbReference>
<accession>A0A0C3GCS4</accession>
<keyword evidence="5" id="KW-1185">Reference proteome</keyword>
<dbReference type="InterPro" id="IPR036291">
    <property type="entry name" value="NAD(P)-bd_dom_sf"/>
</dbReference>
<reference evidence="4 5" key="1">
    <citation type="submission" date="2014-04" db="EMBL/GenBank/DDBJ databases">
        <authorList>
            <consortium name="DOE Joint Genome Institute"/>
            <person name="Kuo A."/>
            <person name="Martino E."/>
            <person name="Perotto S."/>
            <person name="Kohler A."/>
            <person name="Nagy L.G."/>
            <person name="Floudas D."/>
            <person name="Copeland A."/>
            <person name="Barry K.W."/>
            <person name="Cichocki N."/>
            <person name="Veneault-Fourrey C."/>
            <person name="LaButti K."/>
            <person name="Lindquist E.A."/>
            <person name="Lipzen A."/>
            <person name="Lundell T."/>
            <person name="Morin E."/>
            <person name="Murat C."/>
            <person name="Sun H."/>
            <person name="Tunlid A."/>
            <person name="Henrissat B."/>
            <person name="Grigoriev I.V."/>
            <person name="Hibbett D.S."/>
            <person name="Martin F."/>
            <person name="Nordberg H.P."/>
            <person name="Cantor M.N."/>
            <person name="Hua S.X."/>
        </authorList>
    </citation>
    <scope>NUCLEOTIDE SEQUENCE [LARGE SCALE GENOMIC DNA]</scope>
    <source>
        <strain evidence="4 5">Zn</strain>
    </source>
</reference>
<dbReference type="SUPFAM" id="SSF51735">
    <property type="entry name" value="NAD(P)-binding Rossmann-fold domains"/>
    <property type="match status" value="1"/>
</dbReference>
<dbReference type="AlphaFoldDB" id="A0A0C3GCS4"/>
<reference evidence="5" key="2">
    <citation type="submission" date="2015-01" db="EMBL/GenBank/DDBJ databases">
        <title>Evolutionary Origins and Diversification of the Mycorrhizal Mutualists.</title>
        <authorList>
            <consortium name="DOE Joint Genome Institute"/>
            <consortium name="Mycorrhizal Genomics Consortium"/>
            <person name="Kohler A."/>
            <person name="Kuo A."/>
            <person name="Nagy L.G."/>
            <person name="Floudas D."/>
            <person name="Copeland A."/>
            <person name="Barry K.W."/>
            <person name="Cichocki N."/>
            <person name="Veneault-Fourrey C."/>
            <person name="LaButti K."/>
            <person name="Lindquist E.A."/>
            <person name="Lipzen A."/>
            <person name="Lundell T."/>
            <person name="Morin E."/>
            <person name="Murat C."/>
            <person name="Riley R."/>
            <person name="Ohm R."/>
            <person name="Sun H."/>
            <person name="Tunlid A."/>
            <person name="Henrissat B."/>
            <person name="Grigoriev I.V."/>
            <person name="Hibbett D.S."/>
            <person name="Martin F."/>
        </authorList>
    </citation>
    <scope>NUCLEOTIDE SEQUENCE [LARGE SCALE GENOMIC DNA]</scope>
    <source>
        <strain evidence="5">Zn</strain>
    </source>
</reference>
<organism evidence="4 5">
    <name type="scientific">Oidiodendron maius (strain Zn)</name>
    <dbReference type="NCBI Taxonomy" id="913774"/>
    <lineage>
        <taxon>Eukaryota</taxon>
        <taxon>Fungi</taxon>
        <taxon>Dikarya</taxon>
        <taxon>Ascomycota</taxon>
        <taxon>Pezizomycotina</taxon>
        <taxon>Leotiomycetes</taxon>
        <taxon>Leotiomycetes incertae sedis</taxon>
        <taxon>Myxotrichaceae</taxon>
        <taxon>Oidiodendron</taxon>
    </lineage>
</organism>
<evidence type="ECO:0000256" key="3">
    <source>
        <dbReference type="ARBA" id="ARBA00023002"/>
    </source>
</evidence>
<protein>
    <submittedName>
        <fullName evidence="4">Uncharacterized protein</fullName>
    </submittedName>
</protein>
<dbReference type="OrthoDB" id="10000533at2759"/>
<dbReference type="InterPro" id="IPR051609">
    <property type="entry name" value="NmrA/Isoflavone_reductase-like"/>
</dbReference>
<proteinExistence type="inferred from homology"/>
<dbReference type="Gene3D" id="3.40.50.720">
    <property type="entry name" value="NAD(P)-binding Rossmann-like Domain"/>
    <property type="match status" value="1"/>
</dbReference>
<keyword evidence="2" id="KW-0521">NADP</keyword>
<sequence>MVVVAVAGGTGVDYTSIDALAKVLKRYLIDTIISTIKISNDESSRVQLNLIEAAEKSGTVKRRHPLCISVIVDVENMKAAIPGDGNTPIVFTYTVDMAKFVAASLELPKWL</sequence>
<name>A0A0C3GCS4_OIDMZ</name>
<dbReference type="GO" id="GO:0016491">
    <property type="term" value="F:oxidoreductase activity"/>
    <property type="evidence" value="ECO:0007669"/>
    <property type="project" value="UniProtKB-KW"/>
</dbReference>
<evidence type="ECO:0000313" key="4">
    <source>
        <dbReference type="EMBL" id="KIM93965.1"/>
    </source>
</evidence>
<evidence type="ECO:0000256" key="2">
    <source>
        <dbReference type="ARBA" id="ARBA00022857"/>
    </source>
</evidence>
<dbReference type="EMBL" id="KN832892">
    <property type="protein sequence ID" value="KIM93965.1"/>
    <property type="molecule type" value="Genomic_DNA"/>
</dbReference>